<dbReference type="RefSeq" id="WP_313976761.1">
    <property type="nucleotide sequence ID" value="NZ_JASJOS010000003.1"/>
</dbReference>
<sequence>MKLKIVYYWLYFRFKRKSKTRKELTQYQQRKLQSFFAKVLTQSPYYVTFVKEGKVLDDFPIINKQIFMEMFDQINTQGIKKQQAMEIALQAEESRNFSPEYGKLTVGLSTGTSGKRGLFVVSEKERAQWVGLVMNRVIKPVFFKRQKIAFFLRANSNLYSSIRSSLFEFAYFDIFKPIDELLADLNAYQPDILSAQPSVLSDIADRQQRGLLHISPKQIISFAEVLQDEDNHFISSVFNVSVTQVYQCTEGFLGVSCGYGTIHLNEDFLLIEKKTIEGRRFHPVITDFTRSTQPIIRYELDDILIERESPCPCGSVFIGLERIEGRADDVLVFTTSEGKVKLYPDIICRMIARRTNDFRSYRIVQTGESHIRIELDCNPDDFDTVGQKIQAGIEDLLQTNHVYSITIELQKGITTSPGSKLRKVTRAIL</sequence>
<dbReference type="EMBL" id="JASJOS010000003">
    <property type="protein sequence ID" value="MDJ1480186.1"/>
    <property type="molecule type" value="Genomic_DNA"/>
</dbReference>
<dbReference type="PANTHER" id="PTHR36932:SF1">
    <property type="entry name" value="CAPSULAR POLYSACCHARIDE BIOSYNTHESIS PROTEIN"/>
    <property type="match status" value="1"/>
</dbReference>
<evidence type="ECO:0000313" key="1">
    <source>
        <dbReference type="EMBL" id="MDJ1480186.1"/>
    </source>
</evidence>
<dbReference type="InterPro" id="IPR012685">
    <property type="entry name" value="CHP02304_F390_synth-rel"/>
</dbReference>
<dbReference type="InterPro" id="IPR042099">
    <property type="entry name" value="ANL_N_sf"/>
</dbReference>
<reference evidence="1" key="1">
    <citation type="submission" date="2023-05" db="EMBL/GenBank/DDBJ databases">
        <authorList>
            <person name="Zhang X."/>
        </authorList>
    </citation>
    <scope>NUCLEOTIDE SEQUENCE</scope>
    <source>
        <strain evidence="1">YF14B1</strain>
    </source>
</reference>
<dbReference type="InterPro" id="IPR053158">
    <property type="entry name" value="CapK_Type1_Caps_Biosynth"/>
</dbReference>
<proteinExistence type="predicted"/>
<name>A0AAE3QKB0_9BACT</name>
<organism evidence="1 2">
    <name type="scientific">Xanthocytophaga flava</name>
    <dbReference type="NCBI Taxonomy" id="3048013"/>
    <lineage>
        <taxon>Bacteria</taxon>
        <taxon>Pseudomonadati</taxon>
        <taxon>Bacteroidota</taxon>
        <taxon>Cytophagia</taxon>
        <taxon>Cytophagales</taxon>
        <taxon>Rhodocytophagaceae</taxon>
        <taxon>Xanthocytophaga</taxon>
    </lineage>
</organism>
<dbReference type="PANTHER" id="PTHR36932">
    <property type="entry name" value="CAPSULAR POLYSACCHARIDE BIOSYNTHESIS PROTEIN"/>
    <property type="match status" value="1"/>
</dbReference>
<dbReference type="AlphaFoldDB" id="A0AAE3QKB0"/>
<protein>
    <submittedName>
        <fullName evidence="1">Adenylate synthase</fullName>
    </submittedName>
</protein>
<gene>
    <name evidence="1" type="ORF">QNI16_06800</name>
</gene>
<evidence type="ECO:0000313" key="2">
    <source>
        <dbReference type="Proteomes" id="UP001241110"/>
    </source>
</evidence>
<accession>A0AAE3QKB0</accession>
<dbReference type="NCBIfam" id="TIGR02304">
    <property type="entry name" value="aden_form_hyp"/>
    <property type="match status" value="1"/>
</dbReference>
<dbReference type="Gene3D" id="3.40.50.12780">
    <property type="entry name" value="N-terminal domain of ligase-like"/>
    <property type="match status" value="1"/>
</dbReference>
<dbReference type="Proteomes" id="UP001241110">
    <property type="component" value="Unassembled WGS sequence"/>
</dbReference>
<comment type="caution">
    <text evidence="1">The sequence shown here is derived from an EMBL/GenBank/DDBJ whole genome shotgun (WGS) entry which is preliminary data.</text>
</comment>